<dbReference type="GO" id="GO:0009073">
    <property type="term" value="P:aromatic amino acid family biosynthetic process"/>
    <property type="evidence" value="ECO:0007669"/>
    <property type="project" value="UniProtKB-KW"/>
</dbReference>
<comment type="caution">
    <text evidence="8">The sequence shown here is derived from an EMBL/GenBank/DDBJ whole genome shotgun (WGS) entry which is preliminary data.</text>
</comment>
<keyword evidence="4 7" id="KW-0418">Kinase</keyword>
<dbReference type="PRINTS" id="PR01100">
    <property type="entry name" value="SHIKIMTKNASE"/>
</dbReference>
<keyword evidence="7" id="KW-0963">Cytoplasm</keyword>
<comment type="subunit">
    <text evidence="7">Monomer.</text>
</comment>
<protein>
    <recommendedName>
        <fullName evidence="7">Shikimate kinase</fullName>
        <shortName evidence="7">SK</shortName>
        <ecNumber evidence="7">2.7.1.71</ecNumber>
    </recommendedName>
</protein>
<dbReference type="Gene3D" id="3.40.50.300">
    <property type="entry name" value="P-loop containing nucleotide triphosphate hydrolases"/>
    <property type="match status" value="1"/>
</dbReference>
<dbReference type="Pfam" id="PF01202">
    <property type="entry name" value="SKI"/>
    <property type="match status" value="1"/>
</dbReference>
<organism evidence="8 9">
    <name type="scientific">Janibacter melonis</name>
    <dbReference type="NCBI Taxonomy" id="262209"/>
    <lineage>
        <taxon>Bacteria</taxon>
        <taxon>Bacillati</taxon>
        <taxon>Actinomycetota</taxon>
        <taxon>Actinomycetes</taxon>
        <taxon>Micrococcales</taxon>
        <taxon>Intrasporangiaceae</taxon>
        <taxon>Janibacter</taxon>
    </lineage>
</organism>
<dbReference type="AlphaFoldDB" id="A0A176QC10"/>
<dbReference type="InterPro" id="IPR031322">
    <property type="entry name" value="Shikimate/glucono_kinase"/>
</dbReference>
<dbReference type="GO" id="GO:0005524">
    <property type="term" value="F:ATP binding"/>
    <property type="evidence" value="ECO:0007669"/>
    <property type="project" value="UniProtKB-UniRule"/>
</dbReference>
<accession>A0A176QC10</accession>
<dbReference type="GO" id="GO:0008652">
    <property type="term" value="P:amino acid biosynthetic process"/>
    <property type="evidence" value="ECO:0007669"/>
    <property type="project" value="UniProtKB-KW"/>
</dbReference>
<dbReference type="CDD" id="cd00464">
    <property type="entry name" value="SK"/>
    <property type="match status" value="1"/>
</dbReference>
<dbReference type="InterPro" id="IPR000623">
    <property type="entry name" value="Shikimate_kinase/TSH1"/>
</dbReference>
<dbReference type="UniPathway" id="UPA00053">
    <property type="reaction ID" value="UER00088"/>
</dbReference>
<dbReference type="Proteomes" id="UP000076976">
    <property type="component" value="Unassembled WGS sequence"/>
</dbReference>
<name>A0A176QC10_9MICO</name>
<dbReference type="RefSeq" id="WP_068276248.1">
    <property type="nucleotide sequence ID" value="NZ_JAMAYW010000010.1"/>
</dbReference>
<dbReference type="HAMAP" id="MF_00109">
    <property type="entry name" value="Shikimate_kinase"/>
    <property type="match status" value="1"/>
</dbReference>
<comment type="function">
    <text evidence="7">Catalyzes the specific phosphorylation of the 3-hydroxyl group of shikimic acid using ATP as a cosubstrate.</text>
</comment>
<comment type="subcellular location">
    <subcellularLocation>
        <location evidence="7">Cytoplasm</location>
    </subcellularLocation>
</comment>
<feature type="binding site" evidence="7">
    <location>
        <position position="127"/>
    </location>
    <ligand>
        <name>ATP</name>
        <dbReference type="ChEBI" id="CHEBI:30616"/>
    </ligand>
</feature>
<evidence type="ECO:0000256" key="2">
    <source>
        <dbReference type="ARBA" id="ARBA00022679"/>
    </source>
</evidence>
<feature type="binding site" evidence="7">
    <location>
        <position position="145"/>
    </location>
    <ligand>
        <name>substrate</name>
    </ligand>
</feature>
<dbReference type="PANTHER" id="PTHR21087:SF16">
    <property type="entry name" value="SHIKIMATE KINASE 1, CHLOROPLASTIC"/>
    <property type="match status" value="1"/>
</dbReference>
<reference evidence="8 9" key="1">
    <citation type="submission" date="2016-01" db="EMBL/GenBank/DDBJ databases">
        <title>Janibacter melonis strain CD11_4 genome sequencing and assembly.</title>
        <authorList>
            <person name="Nair G.R."/>
            <person name="Kaur G."/>
            <person name="Chander A.M."/>
            <person name="Mayilraj S."/>
        </authorList>
    </citation>
    <scope>NUCLEOTIDE SEQUENCE [LARGE SCALE GENOMIC DNA]</scope>
    <source>
        <strain evidence="8 9">CD11-4</strain>
    </source>
</reference>
<keyword evidence="3 7" id="KW-0547">Nucleotide-binding</keyword>
<proteinExistence type="inferred from homology"/>
<feature type="binding site" evidence="7">
    <location>
        <position position="85"/>
    </location>
    <ligand>
        <name>substrate</name>
    </ligand>
</feature>
<feature type="binding site" evidence="7">
    <location>
        <position position="21"/>
    </location>
    <ligand>
        <name>Mg(2+)</name>
        <dbReference type="ChEBI" id="CHEBI:18420"/>
    </ligand>
</feature>
<evidence type="ECO:0000256" key="1">
    <source>
        <dbReference type="ARBA" id="ARBA00022605"/>
    </source>
</evidence>
<dbReference type="InterPro" id="IPR027417">
    <property type="entry name" value="P-loop_NTPase"/>
</dbReference>
<feature type="binding site" evidence="7">
    <location>
        <position position="63"/>
    </location>
    <ligand>
        <name>substrate</name>
    </ligand>
</feature>
<evidence type="ECO:0000256" key="5">
    <source>
        <dbReference type="ARBA" id="ARBA00022840"/>
    </source>
</evidence>
<feature type="binding site" evidence="7">
    <location>
        <position position="162"/>
    </location>
    <ligand>
        <name>ATP</name>
        <dbReference type="ChEBI" id="CHEBI:30616"/>
    </ligand>
</feature>
<dbReference type="GO" id="GO:0004765">
    <property type="term" value="F:shikimate kinase activity"/>
    <property type="evidence" value="ECO:0007669"/>
    <property type="project" value="UniProtKB-UniRule"/>
</dbReference>
<dbReference type="EMBL" id="LQZG01000003">
    <property type="protein sequence ID" value="OAB87219.1"/>
    <property type="molecule type" value="Genomic_DNA"/>
</dbReference>
<comment type="catalytic activity">
    <reaction evidence="7">
        <text>shikimate + ATP = 3-phosphoshikimate + ADP + H(+)</text>
        <dbReference type="Rhea" id="RHEA:13121"/>
        <dbReference type="ChEBI" id="CHEBI:15378"/>
        <dbReference type="ChEBI" id="CHEBI:30616"/>
        <dbReference type="ChEBI" id="CHEBI:36208"/>
        <dbReference type="ChEBI" id="CHEBI:145989"/>
        <dbReference type="ChEBI" id="CHEBI:456216"/>
        <dbReference type="EC" id="2.7.1.71"/>
    </reaction>
</comment>
<dbReference type="STRING" id="262209.AWH69_12810"/>
<dbReference type="GO" id="GO:0009423">
    <property type="term" value="P:chorismate biosynthetic process"/>
    <property type="evidence" value="ECO:0007669"/>
    <property type="project" value="UniProtKB-UniRule"/>
</dbReference>
<keyword evidence="5 7" id="KW-0067">ATP-binding</keyword>
<dbReference type="SUPFAM" id="SSF52540">
    <property type="entry name" value="P-loop containing nucleoside triphosphate hydrolases"/>
    <property type="match status" value="1"/>
</dbReference>
<gene>
    <name evidence="7" type="primary">aroK</name>
    <name evidence="8" type="ORF">AWH69_12810</name>
</gene>
<evidence type="ECO:0000313" key="8">
    <source>
        <dbReference type="EMBL" id="OAB87219.1"/>
    </source>
</evidence>
<feature type="binding site" evidence="7">
    <location>
        <position position="39"/>
    </location>
    <ligand>
        <name>substrate</name>
    </ligand>
</feature>
<evidence type="ECO:0000313" key="9">
    <source>
        <dbReference type="Proteomes" id="UP000076976"/>
    </source>
</evidence>
<dbReference type="EC" id="2.7.1.71" evidence="7"/>
<keyword evidence="7" id="KW-0479">Metal-binding</keyword>
<keyword evidence="6 7" id="KW-0057">Aromatic amino acid biosynthesis</keyword>
<keyword evidence="2 7" id="KW-0808">Transferase</keyword>
<dbReference type="GO" id="GO:0000287">
    <property type="term" value="F:magnesium ion binding"/>
    <property type="evidence" value="ECO:0007669"/>
    <property type="project" value="UniProtKB-UniRule"/>
</dbReference>
<evidence type="ECO:0000256" key="3">
    <source>
        <dbReference type="ARBA" id="ARBA00022741"/>
    </source>
</evidence>
<dbReference type="GO" id="GO:0005829">
    <property type="term" value="C:cytosol"/>
    <property type="evidence" value="ECO:0007669"/>
    <property type="project" value="TreeGrafter"/>
</dbReference>
<dbReference type="PANTHER" id="PTHR21087">
    <property type="entry name" value="SHIKIMATE KINASE"/>
    <property type="match status" value="1"/>
</dbReference>
<sequence>MSAVSAAPLVVLVGPPGVGKSTVAALLAERVGAPLRDSDSDVEAAAGRPIADIFVEEGEEYFRGLETAAAAAALAEPGAVVCLGGGAVMTPAVDEAVSAAASAGARVVMLDVGIADAARRIGLNQSRPLLAINPRASWIAMMETRRPTYERLATDVVDTAGRDVDSVVAEVEALVRDAS</sequence>
<keyword evidence="9" id="KW-1185">Reference proteome</keyword>
<evidence type="ECO:0000256" key="7">
    <source>
        <dbReference type="HAMAP-Rule" id="MF_00109"/>
    </source>
</evidence>
<comment type="cofactor">
    <cofactor evidence="7">
        <name>Mg(2+)</name>
        <dbReference type="ChEBI" id="CHEBI:18420"/>
    </cofactor>
    <text evidence="7">Binds 1 Mg(2+) ion per subunit.</text>
</comment>
<feature type="binding site" evidence="7">
    <location>
        <begin position="17"/>
        <end position="22"/>
    </location>
    <ligand>
        <name>ATP</name>
        <dbReference type="ChEBI" id="CHEBI:30616"/>
    </ligand>
</feature>
<evidence type="ECO:0000256" key="6">
    <source>
        <dbReference type="ARBA" id="ARBA00023141"/>
    </source>
</evidence>
<keyword evidence="1 7" id="KW-0028">Amino-acid biosynthesis</keyword>
<evidence type="ECO:0000256" key="4">
    <source>
        <dbReference type="ARBA" id="ARBA00022777"/>
    </source>
</evidence>
<comment type="similarity">
    <text evidence="7">Belongs to the shikimate kinase family.</text>
</comment>
<comment type="pathway">
    <text evidence="7">Metabolic intermediate biosynthesis; chorismate biosynthesis; chorismate from D-erythrose 4-phosphate and phosphoenolpyruvate: step 5/7.</text>
</comment>
<keyword evidence="7" id="KW-0460">Magnesium</keyword>